<gene>
    <name evidence="1" type="ordered locus">Os09g0439650</name>
    <name evidence="1" type="ORF">OSNPB_090439650</name>
</gene>
<sequence>MQPDRVIRVVYHRLGQPLLVAGCGWLQKQWLLSLLPPRAALCSAHGTHGRRGSRVVALSSPSPRRCLCCCLLSRQGNSSGACPPPLNLKLLTNGDMFYGDRKASEMKRLHLTKY</sequence>
<evidence type="ECO:0000313" key="1">
    <source>
        <dbReference type="EMBL" id="BAT08278.1"/>
    </source>
</evidence>
<dbReference type="Proteomes" id="UP000059680">
    <property type="component" value="Chromosome 9"/>
</dbReference>
<reference evidence="1 2" key="2">
    <citation type="journal article" date="2013" name="Plant Cell Physiol.">
        <title>Rice Annotation Project Database (RAP-DB): an integrative and interactive database for rice genomics.</title>
        <authorList>
            <person name="Sakai H."/>
            <person name="Lee S.S."/>
            <person name="Tanaka T."/>
            <person name="Numa H."/>
            <person name="Kim J."/>
            <person name="Kawahara Y."/>
            <person name="Wakimoto H."/>
            <person name="Yang C.C."/>
            <person name="Iwamoto M."/>
            <person name="Abe T."/>
            <person name="Yamada Y."/>
            <person name="Muto A."/>
            <person name="Inokuchi H."/>
            <person name="Ikemura T."/>
            <person name="Matsumoto T."/>
            <person name="Sasaki T."/>
            <person name="Itoh T."/>
        </authorList>
    </citation>
    <scope>NUCLEOTIDE SEQUENCE [LARGE SCALE GENOMIC DNA]</scope>
    <source>
        <strain evidence="2">cv. Nipponbare</strain>
    </source>
</reference>
<proteinExistence type="predicted"/>
<dbReference type="PaxDb" id="39947-A0A0P0XMB8"/>
<reference evidence="1 2" key="3">
    <citation type="journal article" date="2013" name="Rice">
        <title>Improvement of the Oryza sativa Nipponbare reference genome using next generation sequence and optical map data.</title>
        <authorList>
            <person name="Kawahara Y."/>
            <person name="de la Bastide M."/>
            <person name="Hamilton J.P."/>
            <person name="Kanamori H."/>
            <person name="McCombie W.R."/>
            <person name="Ouyang S."/>
            <person name="Schwartz D.C."/>
            <person name="Tanaka T."/>
            <person name="Wu J."/>
            <person name="Zhou S."/>
            <person name="Childs K.L."/>
            <person name="Davidson R.M."/>
            <person name="Lin H."/>
            <person name="Quesada-Ocampo L."/>
            <person name="Vaillancourt B."/>
            <person name="Sakai H."/>
            <person name="Lee S.S."/>
            <person name="Kim J."/>
            <person name="Numa H."/>
            <person name="Itoh T."/>
            <person name="Buell C.R."/>
            <person name="Matsumoto T."/>
        </authorList>
    </citation>
    <scope>NUCLEOTIDE SEQUENCE [LARGE SCALE GENOMIC DNA]</scope>
    <source>
        <strain evidence="2">cv. Nipponbare</strain>
    </source>
</reference>
<dbReference type="EMBL" id="AP014965">
    <property type="protein sequence ID" value="BAT08278.1"/>
    <property type="molecule type" value="Genomic_DNA"/>
</dbReference>
<evidence type="ECO:0000313" key="2">
    <source>
        <dbReference type="Proteomes" id="UP000059680"/>
    </source>
</evidence>
<reference evidence="2" key="1">
    <citation type="journal article" date="2005" name="Nature">
        <title>The map-based sequence of the rice genome.</title>
        <authorList>
            <consortium name="International rice genome sequencing project (IRGSP)"/>
            <person name="Matsumoto T."/>
            <person name="Wu J."/>
            <person name="Kanamori H."/>
            <person name="Katayose Y."/>
            <person name="Fujisawa M."/>
            <person name="Namiki N."/>
            <person name="Mizuno H."/>
            <person name="Yamamoto K."/>
            <person name="Antonio B.A."/>
            <person name="Baba T."/>
            <person name="Sakata K."/>
            <person name="Nagamura Y."/>
            <person name="Aoki H."/>
            <person name="Arikawa K."/>
            <person name="Arita K."/>
            <person name="Bito T."/>
            <person name="Chiden Y."/>
            <person name="Fujitsuka N."/>
            <person name="Fukunaka R."/>
            <person name="Hamada M."/>
            <person name="Harada C."/>
            <person name="Hayashi A."/>
            <person name="Hijishita S."/>
            <person name="Honda M."/>
            <person name="Hosokawa S."/>
            <person name="Ichikawa Y."/>
            <person name="Idonuma A."/>
            <person name="Iijima M."/>
            <person name="Ikeda M."/>
            <person name="Ikeno M."/>
            <person name="Ito K."/>
            <person name="Ito S."/>
            <person name="Ito T."/>
            <person name="Ito Y."/>
            <person name="Ito Y."/>
            <person name="Iwabuchi A."/>
            <person name="Kamiya K."/>
            <person name="Karasawa W."/>
            <person name="Kurita K."/>
            <person name="Katagiri S."/>
            <person name="Kikuta A."/>
            <person name="Kobayashi H."/>
            <person name="Kobayashi N."/>
            <person name="Machita K."/>
            <person name="Maehara T."/>
            <person name="Masukawa M."/>
            <person name="Mizubayashi T."/>
            <person name="Mukai Y."/>
            <person name="Nagasaki H."/>
            <person name="Nagata Y."/>
            <person name="Naito S."/>
            <person name="Nakashima M."/>
            <person name="Nakama Y."/>
            <person name="Nakamichi Y."/>
            <person name="Nakamura M."/>
            <person name="Meguro A."/>
            <person name="Negishi M."/>
            <person name="Ohta I."/>
            <person name="Ohta T."/>
            <person name="Okamoto M."/>
            <person name="Ono N."/>
            <person name="Saji S."/>
            <person name="Sakaguchi M."/>
            <person name="Sakai K."/>
            <person name="Shibata M."/>
            <person name="Shimokawa T."/>
            <person name="Song J."/>
            <person name="Takazaki Y."/>
            <person name="Terasawa K."/>
            <person name="Tsugane M."/>
            <person name="Tsuji K."/>
            <person name="Ueda S."/>
            <person name="Waki K."/>
            <person name="Yamagata H."/>
            <person name="Yamamoto M."/>
            <person name="Yamamoto S."/>
            <person name="Yamane H."/>
            <person name="Yoshiki S."/>
            <person name="Yoshihara R."/>
            <person name="Yukawa K."/>
            <person name="Zhong H."/>
            <person name="Yano M."/>
            <person name="Yuan Q."/>
            <person name="Ouyang S."/>
            <person name="Liu J."/>
            <person name="Jones K.M."/>
            <person name="Gansberger K."/>
            <person name="Moffat K."/>
            <person name="Hill J."/>
            <person name="Bera J."/>
            <person name="Fadrosh D."/>
            <person name="Jin S."/>
            <person name="Johri S."/>
            <person name="Kim M."/>
            <person name="Overton L."/>
            <person name="Reardon M."/>
            <person name="Tsitrin T."/>
            <person name="Vuong H."/>
            <person name="Weaver B."/>
            <person name="Ciecko A."/>
            <person name="Tallon L."/>
            <person name="Jackson J."/>
            <person name="Pai G."/>
            <person name="Aken S.V."/>
            <person name="Utterback T."/>
            <person name="Reidmuller S."/>
            <person name="Feldblyum T."/>
            <person name="Hsiao J."/>
            <person name="Zismann V."/>
            <person name="Iobst S."/>
            <person name="de Vazeille A.R."/>
            <person name="Buell C.R."/>
            <person name="Ying K."/>
            <person name="Li Y."/>
            <person name="Lu T."/>
            <person name="Huang Y."/>
            <person name="Zhao Q."/>
            <person name="Feng Q."/>
            <person name="Zhang L."/>
            <person name="Zhu J."/>
            <person name="Weng Q."/>
            <person name="Mu J."/>
            <person name="Lu Y."/>
            <person name="Fan D."/>
            <person name="Liu Y."/>
            <person name="Guan J."/>
            <person name="Zhang Y."/>
            <person name="Yu S."/>
            <person name="Liu X."/>
            <person name="Zhang Y."/>
            <person name="Hong G."/>
            <person name="Han B."/>
            <person name="Choisne N."/>
            <person name="Demange N."/>
            <person name="Orjeda G."/>
            <person name="Samain S."/>
            <person name="Cattolico L."/>
            <person name="Pelletier E."/>
            <person name="Couloux A."/>
            <person name="Segurens B."/>
            <person name="Wincker P."/>
            <person name="D'Hont A."/>
            <person name="Scarpelli C."/>
            <person name="Weissenbach J."/>
            <person name="Salanoubat M."/>
            <person name="Quetier F."/>
            <person name="Yu Y."/>
            <person name="Kim H.R."/>
            <person name="Rambo T."/>
            <person name="Currie J."/>
            <person name="Collura K."/>
            <person name="Luo M."/>
            <person name="Yang T."/>
            <person name="Ammiraju J.S.S."/>
            <person name="Engler F."/>
            <person name="Soderlund C."/>
            <person name="Wing R.A."/>
            <person name="Palmer L.E."/>
            <person name="de la Bastide M."/>
            <person name="Spiegel L."/>
            <person name="Nascimento L."/>
            <person name="Zutavern T."/>
            <person name="O'Shaughnessy A."/>
            <person name="Dike S."/>
            <person name="Dedhia N."/>
            <person name="Preston R."/>
            <person name="Balija V."/>
            <person name="McCombie W.R."/>
            <person name="Chow T."/>
            <person name="Chen H."/>
            <person name="Chung M."/>
            <person name="Chen C."/>
            <person name="Shaw J."/>
            <person name="Wu H."/>
            <person name="Hsiao K."/>
            <person name="Chao Y."/>
            <person name="Chu M."/>
            <person name="Cheng C."/>
            <person name="Hour A."/>
            <person name="Lee P."/>
            <person name="Lin S."/>
            <person name="Lin Y."/>
            <person name="Liou J."/>
            <person name="Liu S."/>
            <person name="Hsing Y."/>
            <person name="Raghuvanshi S."/>
            <person name="Mohanty A."/>
            <person name="Bharti A.K."/>
            <person name="Gaur A."/>
            <person name="Gupta V."/>
            <person name="Kumar D."/>
            <person name="Ravi V."/>
            <person name="Vij S."/>
            <person name="Kapur A."/>
            <person name="Khurana P."/>
            <person name="Khurana P."/>
            <person name="Khurana J.P."/>
            <person name="Tyagi A.K."/>
            <person name="Gaikwad K."/>
            <person name="Singh A."/>
            <person name="Dalal V."/>
            <person name="Srivastava S."/>
            <person name="Dixit A."/>
            <person name="Pal A.K."/>
            <person name="Ghazi I.A."/>
            <person name="Yadav M."/>
            <person name="Pandit A."/>
            <person name="Bhargava A."/>
            <person name="Sureshbabu K."/>
            <person name="Batra K."/>
            <person name="Sharma T.R."/>
            <person name="Mohapatra T."/>
            <person name="Singh N.K."/>
            <person name="Messing J."/>
            <person name="Nelson A.B."/>
            <person name="Fuks G."/>
            <person name="Kavchok S."/>
            <person name="Keizer G."/>
            <person name="Linton E."/>
            <person name="Llaca V."/>
            <person name="Song R."/>
            <person name="Tanyolac B."/>
            <person name="Young S."/>
            <person name="Ho-Il K."/>
            <person name="Hahn J.H."/>
            <person name="Sangsakoo G."/>
            <person name="Vanavichit A."/>
            <person name="de Mattos Luiz.A.T."/>
            <person name="Zimmer P.D."/>
            <person name="Malone G."/>
            <person name="Dellagostin O."/>
            <person name="de Oliveira A.C."/>
            <person name="Bevan M."/>
            <person name="Bancroft I."/>
            <person name="Minx P."/>
            <person name="Cordum H."/>
            <person name="Wilson R."/>
            <person name="Cheng Z."/>
            <person name="Jin W."/>
            <person name="Jiang J."/>
            <person name="Leong S.A."/>
            <person name="Iwama H."/>
            <person name="Gojobori T."/>
            <person name="Itoh T."/>
            <person name="Niimura Y."/>
            <person name="Fujii Y."/>
            <person name="Habara T."/>
            <person name="Sakai H."/>
            <person name="Sato Y."/>
            <person name="Wilson G."/>
            <person name="Kumar K."/>
            <person name="McCouch S."/>
            <person name="Juretic N."/>
            <person name="Hoen D."/>
            <person name="Wright S."/>
            <person name="Bruskiewich R."/>
            <person name="Bureau T."/>
            <person name="Miyao A."/>
            <person name="Hirochika H."/>
            <person name="Nishikawa T."/>
            <person name="Kadowaki K."/>
            <person name="Sugiura M."/>
            <person name="Burr B."/>
            <person name="Sasaki T."/>
        </authorList>
    </citation>
    <scope>NUCLEOTIDE SEQUENCE [LARGE SCALE GENOMIC DNA]</scope>
    <source>
        <strain evidence="2">cv. Nipponbare</strain>
    </source>
</reference>
<dbReference type="AlphaFoldDB" id="A0A0P0XMB8"/>
<protein>
    <submittedName>
        <fullName evidence="1">Os09g0439650 protein</fullName>
    </submittedName>
</protein>
<dbReference type="InParanoid" id="A0A0P0XMB8"/>
<accession>A0A0P0XMB8</accession>
<organism evidence="1 2">
    <name type="scientific">Oryza sativa subsp. japonica</name>
    <name type="common">Rice</name>
    <dbReference type="NCBI Taxonomy" id="39947"/>
    <lineage>
        <taxon>Eukaryota</taxon>
        <taxon>Viridiplantae</taxon>
        <taxon>Streptophyta</taxon>
        <taxon>Embryophyta</taxon>
        <taxon>Tracheophyta</taxon>
        <taxon>Spermatophyta</taxon>
        <taxon>Magnoliopsida</taxon>
        <taxon>Liliopsida</taxon>
        <taxon>Poales</taxon>
        <taxon>Poaceae</taxon>
        <taxon>BOP clade</taxon>
        <taxon>Oryzoideae</taxon>
        <taxon>Oryzeae</taxon>
        <taxon>Oryzinae</taxon>
        <taxon>Oryza</taxon>
        <taxon>Oryza sativa</taxon>
    </lineage>
</organism>
<keyword evidence="2" id="KW-1185">Reference proteome</keyword>
<name>A0A0P0XMB8_ORYSJ</name>